<feature type="domain" description="GST N-terminal" evidence="1">
    <location>
        <begin position="2"/>
        <end position="81"/>
    </location>
</feature>
<dbReference type="CDD" id="cd00299">
    <property type="entry name" value="GST_C_family"/>
    <property type="match status" value="1"/>
</dbReference>
<dbReference type="SUPFAM" id="SSF47616">
    <property type="entry name" value="GST C-terminal domain-like"/>
    <property type="match status" value="1"/>
</dbReference>
<dbReference type="PROSITE" id="PS50404">
    <property type="entry name" value="GST_NTER"/>
    <property type="match status" value="1"/>
</dbReference>
<protein>
    <submittedName>
        <fullName evidence="2">Glutathione S-transferase</fullName>
    </submittedName>
</protein>
<name>A0A512N9Z5_9HYPH</name>
<organism evidence="2 3">
    <name type="scientific">Reyranella soli</name>
    <dbReference type="NCBI Taxonomy" id="1230389"/>
    <lineage>
        <taxon>Bacteria</taxon>
        <taxon>Pseudomonadati</taxon>
        <taxon>Pseudomonadota</taxon>
        <taxon>Alphaproteobacteria</taxon>
        <taxon>Hyphomicrobiales</taxon>
        <taxon>Reyranellaceae</taxon>
        <taxon>Reyranella</taxon>
    </lineage>
</organism>
<dbReference type="InterPro" id="IPR036282">
    <property type="entry name" value="Glutathione-S-Trfase_C_sf"/>
</dbReference>
<dbReference type="InterPro" id="IPR004045">
    <property type="entry name" value="Glutathione_S-Trfase_N"/>
</dbReference>
<dbReference type="GO" id="GO:0016740">
    <property type="term" value="F:transferase activity"/>
    <property type="evidence" value="ECO:0007669"/>
    <property type="project" value="UniProtKB-KW"/>
</dbReference>
<dbReference type="Pfam" id="PF13417">
    <property type="entry name" value="GST_N_3"/>
    <property type="match status" value="1"/>
</dbReference>
<dbReference type="Gene3D" id="3.40.30.110">
    <property type="match status" value="2"/>
</dbReference>
<dbReference type="AlphaFoldDB" id="A0A512N9Z5"/>
<reference evidence="2 3" key="1">
    <citation type="submission" date="2019-07" db="EMBL/GenBank/DDBJ databases">
        <title>Whole genome shotgun sequence of Reyranella soli NBRC 108950.</title>
        <authorList>
            <person name="Hosoyama A."/>
            <person name="Uohara A."/>
            <person name="Ohji S."/>
            <person name="Ichikawa N."/>
        </authorList>
    </citation>
    <scope>NUCLEOTIDE SEQUENCE [LARGE SCALE GENOMIC DNA]</scope>
    <source>
        <strain evidence="2 3">NBRC 108950</strain>
    </source>
</reference>
<evidence type="ECO:0000259" key="1">
    <source>
        <dbReference type="PROSITE" id="PS50404"/>
    </source>
</evidence>
<evidence type="ECO:0000313" key="2">
    <source>
        <dbReference type="EMBL" id="GEP55794.1"/>
    </source>
</evidence>
<gene>
    <name evidence="2" type="ORF">RSO01_29600</name>
</gene>
<dbReference type="Pfam" id="PF13410">
    <property type="entry name" value="GST_C_2"/>
    <property type="match status" value="1"/>
</dbReference>
<dbReference type="RefSeq" id="WP_170303068.1">
    <property type="nucleotide sequence ID" value="NZ_BKAJ01000045.1"/>
</dbReference>
<proteinExistence type="predicted"/>
<keyword evidence="2" id="KW-0808">Transferase</keyword>
<dbReference type="Proteomes" id="UP000321058">
    <property type="component" value="Unassembled WGS sequence"/>
</dbReference>
<dbReference type="CDD" id="cd00570">
    <property type="entry name" value="GST_N_family"/>
    <property type="match status" value="1"/>
</dbReference>
<dbReference type="EMBL" id="BKAJ01000045">
    <property type="protein sequence ID" value="GEP55794.1"/>
    <property type="molecule type" value="Genomic_DNA"/>
</dbReference>
<sequence>MTDLIFHHFATSPFSEKVRIAFGIKRLAWKSVLIPNMMPKPDLMPLTGGYRRTPVLQVGADIYCDSQLILLELEKHVPQPPLLPADKAGEARALATWIDRTIFWAAVGMVMGAMGDKLPAAFREDRSAFSGRSFDVDALKAAAPAARDQTYAQLVLAEQMLADGRPFLTGAAPTIADCALYNPVWFLLERLGGGKPVQPLDLLPRLVDWSGRMKAFGNGTPIEITSTDALDIARSATPAACAVDPRDPSGLKAGQKISVTPDDTGKVPVEGVLVGLTPDRVSIQRSDPRAGDVVVHFPRAGFVVLSL</sequence>
<comment type="caution">
    <text evidence="2">The sequence shown here is derived from an EMBL/GenBank/DDBJ whole genome shotgun (WGS) entry which is preliminary data.</text>
</comment>
<dbReference type="SUPFAM" id="SSF52833">
    <property type="entry name" value="Thioredoxin-like"/>
    <property type="match status" value="1"/>
</dbReference>
<accession>A0A512N9Z5</accession>
<evidence type="ECO:0000313" key="3">
    <source>
        <dbReference type="Proteomes" id="UP000321058"/>
    </source>
</evidence>
<dbReference type="InterPro" id="IPR036249">
    <property type="entry name" value="Thioredoxin-like_sf"/>
</dbReference>
<keyword evidence="3" id="KW-1185">Reference proteome</keyword>